<feature type="transmembrane region" description="Helical" evidence="6">
    <location>
        <begin position="102"/>
        <end position="124"/>
    </location>
</feature>
<feature type="transmembrane region" description="Helical" evidence="6">
    <location>
        <begin position="15"/>
        <end position="36"/>
    </location>
</feature>
<evidence type="ECO:0000256" key="6">
    <source>
        <dbReference type="SAM" id="Phobius"/>
    </source>
</evidence>
<sequence length="205" mass="21489">MSGSHHGEGLQRRTLLIVLVLNALLFVVLGLGGLFAESSALLANAADNGSDAIVYLISFLAVGRAMAWKRGAARLSGIMLLIFAAGVLIDVGRRWIVGTEPVGWTMMGLAVMAAVVNLICLMLIRRQGTDDVNMRAAETFSFNDFASNGGILIAGGLVMALNQAWPDLVVGLIVAAIAVKGGVDILKDARESQPASQETEADVEA</sequence>
<dbReference type="GO" id="GO:0005886">
    <property type="term" value="C:plasma membrane"/>
    <property type="evidence" value="ECO:0007669"/>
    <property type="project" value="TreeGrafter"/>
</dbReference>
<dbReference type="GO" id="GO:0005385">
    <property type="term" value="F:zinc ion transmembrane transporter activity"/>
    <property type="evidence" value="ECO:0007669"/>
    <property type="project" value="TreeGrafter"/>
</dbReference>
<accession>A0A1R4GEX1</accession>
<protein>
    <submittedName>
        <fullName evidence="8">Co/Zn/Cd efflux system component</fullName>
    </submittedName>
</protein>
<dbReference type="InterPro" id="IPR058533">
    <property type="entry name" value="Cation_efflux_TM"/>
</dbReference>
<keyword evidence="3" id="KW-0406">Ion transport</keyword>
<feature type="transmembrane region" description="Helical" evidence="6">
    <location>
        <begin position="145"/>
        <end position="162"/>
    </location>
</feature>
<gene>
    <name evidence="8" type="ORF">FM111_12155</name>
</gene>
<dbReference type="Gene3D" id="1.20.1510.10">
    <property type="entry name" value="Cation efflux protein transmembrane domain"/>
    <property type="match status" value="1"/>
</dbReference>
<dbReference type="InterPro" id="IPR027469">
    <property type="entry name" value="Cation_efflux_TMD_sf"/>
</dbReference>
<dbReference type="PANTHER" id="PTHR11562">
    <property type="entry name" value="CATION EFFLUX PROTEIN/ ZINC TRANSPORTER"/>
    <property type="match status" value="1"/>
</dbReference>
<proteinExistence type="predicted"/>
<dbReference type="PANTHER" id="PTHR11562:SF17">
    <property type="entry name" value="RE54080P-RELATED"/>
    <property type="match status" value="1"/>
</dbReference>
<keyword evidence="3" id="KW-0813">Transport</keyword>
<dbReference type="Pfam" id="PF01545">
    <property type="entry name" value="Cation_efflux"/>
    <property type="match status" value="1"/>
</dbReference>
<evidence type="ECO:0000256" key="5">
    <source>
        <dbReference type="ARBA" id="ARBA00023136"/>
    </source>
</evidence>
<name>A0A1R4GEX1_BREDI</name>
<keyword evidence="3" id="KW-0864">Zinc transport</keyword>
<reference evidence="8 9" key="1">
    <citation type="submission" date="2017-02" db="EMBL/GenBank/DDBJ databases">
        <authorList>
            <person name="Peterson S.W."/>
        </authorList>
    </citation>
    <scope>NUCLEOTIDE SEQUENCE [LARGE SCALE GENOMIC DNA]</scope>
    <source>
        <strain evidence="8 9">3F5N</strain>
    </source>
</reference>
<evidence type="ECO:0000256" key="3">
    <source>
        <dbReference type="ARBA" id="ARBA00022906"/>
    </source>
</evidence>
<feature type="transmembrane region" description="Helical" evidence="6">
    <location>
        <begin position="75"/>
        <end position="96"/>
    </location>
</feature>
<feature type="transmembrane region" description="Helical" evidence="6">
    <location>
        <begin position="52"/>
        <end position="68"/>
    </location>
</feature>
<evidence type="ECO:0000256" key="1">
    <source>
        <dbReference type="ARBA" id="ARBA00004141"/>
    </source>
</evidence>
<evidence type="ECO:0000259" key="7">
    <source>
        <dbReference type="Pfam" id="PF01545"/>
    </source>
</evidence>
<comment type="subcellular location">
    <subcellularLocation>
        <location evidence="1">Membrane</location>
        <topology evidence="1">Multi-pass membrane protein</topology>
    </subcellularLocation>
</comment>
<dbReference type="InterPro" id="IPR050681">
    <property type="entry name" value="CDF/SLC30A"/>
</dbReference>
<keyword evidence="2 6" id="KW-0812">Transmembrane</keyword>
<organism evidence="8 9">
    <name type="scientific">Brevundimonas diminuta 3F5N</name>
    <dbReference type="NCBI Taxonomy" id="1255603"/>
    <lineage>
        <taxon>Bacteria</taxon>
        <taxon>Pseudomonadati</taxon>
        <taxon>Pseudomonadota</taxon>
        <taxon>Alphaproteobacteria</taxon>
        <taxon>Caulobacterales</taxon>
        <taxon>Caulobacteraceae</taxon>
        <taxon>Brevundimonas</taxon>
    </lineage>
</organism>
<dbReference type="SUPFAM" id="SSF161111">
    <property type="entry name" value="Cation efflux protein transmembrane domain-like"/>
    <property type="match status" value="1"/>
</dbReference>
<dbReference type="EMBL" id="FUIE01000065">
    <property type="protein sequence ID" value="SJM66728.1"/>
    <property type="molecule type" value="Genomic_DNA"/>
</dbReference>
<evidence type="ECO:0000313" key="8">
    <source>
        <dbReference type="EMBL" id="SJM66728.1"/>
    </source>
</evidence>
<dbReference type="OrthoDB" id="9799649at2"/>
<keyword evidence="5 6" id="KW-0472">Membrane</keyword>
<evidence type="ECO:0000313" key="9">
    <source>
        <dbReference type="Proteomes" id="UP000195766"/>
    </source>
</evidence>
<feature type="domain" description="Cation efflux protein transmembrane" evidence="7">
    <location>
        <begin position="15"/>
        <end position="190"/>
    </location>
</feature>
<evidence type="ECO:0000256" key="4">
    <source>
        <dbReference type="ARBA" id="ARBA00022989"/>
    </source>
</evidence>
<keyword evidence="4 6" id="KW-1133">Transmembrane helix</keyword>
<keyword evidence="3" id="KW-0862">Zinc</keyword>
<dbReference type="AlphaFoldDB" id="A0A1R4GEX1"/>
<dbReference type="Proteomes" id="UP000195766">
    <property type="component" value="Unassembled WGS sequence"/>
</dbReference>
<evidence type="ECO:0000256" key="2">
    <source>
        <dbReference type="ARBA" id="ARBA00022692"/>
    </source>
</evidence>
<dbReference type="RefSeq" id="WP_087141241.1">
    <property type="nucleotide sequence ID" value="NZ_FUIE01000065.1"/>
</dbReference>